<dbReference type="GO" id="GO:0008270">
    <property type="term" value="F:zinc ion binding"/>
    <property type="evidence" value="ECO:0007669"/>
    <property type="project" value="InterPro"/>
</dbReference>
<dbReference type="PRINTS" id="PR00755">
    <property type="entry name" value="AFLATOXINBRP"/>
</dbReference>
<evidence type="ECO:0000259" key="5">
    <source>
        <dbReference type="PROSITE" id="PS50048"/>
    </source>
</evidence>
<gene>
    <name evidence="6" type="ORF">P175DRAFT_0556957</name>
</gene>
<dbReference type="Pfam" id="PF00172">
    <property type="entry name" value="Zn_clus"/>
    <property type="match status" value="1"/>
</dbReference>
<dbReference type="VEuPathDB" id="FungiDB:P175DRAFT_0556957"/>
<dbReference type="InterPro" id="IPR052400">
    <property type="entry name" value="Zn2-C6_fungal_TF"/>
</dbReference>
<dbReference type="EMBL" id="MSFN02000003">
    <property type="protein sequence ID" value="PTU22008.1"/>
    <property type="molecule type" value="Genomic_DNA"/>
</dbReference>
<evidence type="ECO:0000313" key="6">
    <source>
        <dbReference type="EMBL" id="PTU22008.1"/>
    </source>
</evidence>
<dbReference type="PROSITE" id="PS00463">
    <property type="entry name" value="ZN2_CY6_FUNGAL_1"/>
    <property type="match status" value="1"/>
</dbReference>
<dbReference type="OrthoDB" id="416217at2759"/>
<dbReference type="PROSITE" id="PS50048">
    <property type="entry name" value="ZN2_CY6_FUNGAL_2"/>
    <property type="match status" value="1"/>
</dbReference>
<proteinExistence type="predicted"/>
<keyword evidence="4" id="KW-0539">Nucleus</keyword>
<reference evidence="6 7" key="1">
    <citation type="journal article" date="2018" name="Proc. Natl. Acad. Sci. U.S.A.">
        <title>Linking secondary metabolites to gene clusters through genome sequencing of six diverse Aspergillus species.</title>
        <authorList>
            <person name="Kaerboelling I."/>
            <person name="Vesth T.C."/>
            <person name="Frisvad J.C."/>
            <person name="Nybo J.L."/>
            <person name="Theobald S."/>
            <person name="Kuo A."/>
            <person name="Bowyer P."/>
            <person name="Matsuda Y."/>
            <person name="Mondo S."/>
            <person name="Lyhne E.K."/>
            <person name="Kogle M.E."/>
            <person name="Clum A."/>
            <person name="Lipzen A."/>
            <person name="Salamov A."/>
            <person name="Ngan C.Y."/>
            <person name="Daum C."/>
            <person name="Chiniquy J."/>
            <person name="Barry K."/>
            <person name="LaButti K."/>
            <person name="Haridas S."/>
            <person name="Simmons B.A."/>
            <person name="Magnuson J.K."/>
            <person name="Mortensen U.H."/>
            <person name="Larsen T.O."/>
            <person name="Grigoriev I.V."/>
            <person name="Baker S.E."/>
            <person name="Andersen M.R."/>
        </authorList>
    </citation>
    <scope>NUCLEOTIDE SEQUENCE [LARGE SCALE GENOMIC DNA]</scope>
    <source>
        <strain evidence="6 7">IBT 24754</strain>
    </source>
</reference>
<evidence type="ECO:0000256" key="2">
    <source>
        <dbReference type="ARBA" id="ARBA00023125"/>
    </source>
</evidence>
<keyword evidence="2" id="KW-0238">DNA-binding</keyword>
<keyword evidence="1" id="KW-0805">Transcription regulation</keyword>
<feature type="domain" description="Zn(2)-C6 fungal-type" evidence="5">
    <location>
        <begin position="50"/>
        <end position="80"/>
    </location>
</feature>
<evidence type="ECO:0000256" key="4">
    <source>
        <dbReference type="ARBA" id="ARBA00023242"/>
    </source>
</evidence>
<dbReference type="Proteomes" id="UP000244073">
    <property type="component" value="Unassembled WGS sequence"/>
</dbReference>
<sequence length="513" mass="57189">MEVSVRTSTGTGSQVTPGKMWQTIFRARLPGGQSEPAYHTRRAHKKSRGGCMVCKKRRVKCDEQKPTCQRCQTYGATCSYAPSPSPLHAGRSAVSVLGAPTKVMFSLTVAEMVSNIKEVLAGDLICAPRMIGDYHTVVSIAVDSFQQFVNISTNTVGSSMIQQVMKTDMIHVAFNSKSPYLMYTIIGCGILHLNRMCPGYKPRELAEAYFWQQAIKLYGRALQGPVTEHNIDPLVSACMLIGITSIIPPDFQPEDSWVLTGRSSDLNWLALQGGLNCILTLAGRLVNRSIWGVAFSISHEWETKLYRYDVEQGREGLCSELADLCEIDDTTTDATSPYYFALKILSPLLRLDFNAQNSSQCTTWMGRLHPSYVAMLRQRDPRALVIMAYWAGLMCKLSQWQPWIEGRIRQECIAICMYLERQGDPIIQPFLEFPAIWPKIGDPQNTYIMIPPDVGHALQAGSLLGRATAAHAQDRSKLVFHHETRHFAHAHFAELASTSGADLGQSLDYLKDM</sequence>
<name>A0A2T5M0F7_9EURO</name>
<dbReference type="PANTHER" id="PTHR47657:SF15">
    <property type="entry name" value="ZN(II)2CYS6 TRANSCRIPTION FACTOR (EUROFUNG)"/>
    <property type="match status" value="1"/>
</dbReference>
<dbReference type="GO" id="GO:0003677">
    <property type="term" value="F:DNA binding"/>
    <property type="evidence" value="ECO:0007669"/>
    <property type="project" value="UniProtKB-KW"/>
</dbReference>
<evidence type="ECO:0000256" key="1">
    <source>
        <dbReference type="ARBA" id="ARBA00023015"/>
    </source>
</evidence>
<protein>
    <recommendedName>
        <fullName evidence="5">Zn(2)-C6 fungal-type domain-containing protein</fullName>
    </recommendedName>
</protein>
<dbReference type="GeneID" id="63817613"/>
<organism evidence="6 7">
    <name type="scientific">Aspergillus ochraceoroseus IBT 24754</name>
    <dbReference type="NCBI Taxonomy" id="1392256"/>
    <lineage>
        <taxon>Eukaryota</taxon>
        <taxon>Fungi</taxon>
        <taxon>Dikarya</taxon>
        <taxon>Ascomycota</taxon>
        <taxon>Pezizomycotina</taxon>
        <taxon>Eurotiomycetes</taxon>
        <taxon>Eurotiomycetidae</taxon>
        <taxon>Eurotiales</taxon>
        <taxon>Aspergillaceae</taxon>
        <taxon>Aspergillus</taxon>
        <taxon>Aspergillus subgen. Nidulantes</taxon>
    </lineage>
</organism>
<dbReference type="SUPFAM" id="SSF57701">
    <property type="entry name" value="Zn2/Cys6 DNA-binding domain"/>
    <property type="match status" value="1"/>
</dbReference>
<dbReference type="InterPro" id="IPR001138">
    <property type="entry name" value="Zn2Cys6_DnaBD"/>
</dbReference>
<evidence type="ECO:0000256" key="3">
    <source>
        <dbReference type="ARBA" id="ARBA00023163"/>
    </source>
</evidence>
<dbReference type="Gene3D" id="4.10.240.10">
    <property type="entry name" value="Zn(2)-C6 fungal-type DNA-binding domain"/>
    <property type="match status" value="1"/>
</dbReference>
<dbReference type="AlphaFoldDB" id="A0A2T5M0F7"/>
<comment type="caution">
    <text evidence="6">The sequence shown here is derived from an EMBL/GenBank/DDBJ whole genome shotgun (WGS) entry which is preliminary data.</text>
</comment>
<evidence type="ECO:0000313" key="7">
    <source>
        <dbReference type="Proteomes" id="UP000244073"/>
    </source>
</evidence>
<dbReference type="RefSeq" id="XP_040753400.1">
    <property type="nucleotide sequence ID" value="XM_040900729.1"/>
</dbReference>
<keyword evidence="3" id="KW-0804">Transcription</keyword>
<accession>A0A2T5M0F7</accession>
<dbReference type="PANTHER" id="PTHR47657">
    <property type="entry name" value="STEROL REGULATORY ELEMENT-BINDING PROTEIN ECM22"/>
    <property type="match status" value="1"/>
</dbReference>
<dbReference type="GO" id="GO:0000981">
    <property type="term" value="F:DNA-binding transcription factor activity, RNA polymerase II-specific"/>
    <property type="evidence" value="ECO:0007669"/>
    <property type="project" value="InterPro"/>
</dbReference>
<dbReference type="SMART" id="SM00066">
    <property type="entry name" value="GAL4"/>
    <property type="match status" value="1"/>
</dbReference>
<dbReference type="InterPro" id="IPR036864">
    <property type="entry name" value="Zn2-C6_fun-type_DNA-bd_sf"/>
</dbReference>
<dbReference type="CDD" id="cd00067">
    <property type="entry name" value="GAL4"/>
    <property type="match status" value="1"/>
</dbReference>